<proteinExistence type="predicted"/>
<dbReference type="Proteomes" id="UP000298225">
    <property type="component" value="Unassembled WGS sequence"/>
</dbReference>
<sequence>MQASQQNIEGGVLTNIAHEDGRHVSAIMPDFAPNSPLSKSMANLAAAQQNFAANINVANSQFLPEARATHLQAAARNVIAKPFAAAQAAAQDEARAINAAKARALTVDPATEATAPIRSRGLAQWDAAETIADKAALVQKLPYEGLAALIQSGVLNETPDDIRKIALDRYMLERHISLTGLQANFQKQPTADDPIATGPDIEAATNAAQRALDTLNARSESIDDARTALQSTVTMVALATELNLDQAFSLIATTA</sequence>
<keyword evidence="2" id="KW-1185">Reference proteome</keyword>
<dbReference type="RefSeq" id="WP_135170640.1">
    <property type="nucleotide sequence ID" value="NZ_SPQU01000013.1"/>
</dbReference>
<reference evidence="1 2" key="1">
    <citation type="submission" date="2019-03" db="EMBL/GenBank/DDBJ databases">
        <title>Bradyrhizobium strains diversity isolated from Chamaecrista fasciculata.</title>
        <authorList>
            <person name="Urquiaga M.C.O."/>
            <person name="Hungria M."/>
            <person name="Delamuta J.R.M."/>
        </authorList>
    </citation>
    <scope>NUCLEOTIDE SEQUENCE [LARGE SCALE GENOMIC DNA]</scope>
    <source>
        <strain evidence="1 2">CNPSo 3424</strain>
    </source>
</reference>
<organism evidence="1 2">
    <name type="scientific">Bradyrhizobium frederickii</name>
    <dbReference type="NCBI Taxonomy" id="2560054"/>
    <lineage>
        <taxon>Bacteria</taxon>
        <taxon>Pseudomonadati</taxon>
        <taxon>Pseudomonadota</taxon>
        <taxon>Alphaproteobacteria</taxon>
        <taxon>Hyphomicrobiales</taxon>
        <taxon>Nitrobacteraceae</taxon>
        <taxon>Bradyrhizobium</taxon>
    </lineage>
</organism>
<comment type="caution">
    <text evidence="1">The sequence shown here is derived from an EMBL/GenBank/DDBJ whole genome shotgun (WGS) entry which is preliminary data.</text>
</comment>
<evidence type="ECO:0000313" key="2">
    <source>
        <dbReference type="Proteomes" id="UP000298225"/>
    </source>
</evidence>
<gene>
    <name evidence="1" type="ORF">E4K66_25475</name>
</gene>
<dbReference type="OrthoDB" id="9996184at2"/>
<accession>A0A4Y9L1E9</accession>
<dbReference type="AlphaFoldDB" id="A0A4Y9L1E9"/>
<evidence type="ECO:0000313" key="1">
    <source>
        <dbReference type="EMBL" id="TFV35672.1"/>
    </source>
</evidence>
<dbReference type="EMBL" id="SPQU01000013">
    <property type="protein sequence ID" value="TFV35672.1"/>
    <property type="molecule type" value="Genomic_DNA"/>
</dbReference>
<protein>
    <submittedName>
        <fullName evidence="1">Uncharacterized protein</fullName>
    </submittedName>
</protein>
<name>A0A4Y9L1E9_9BRAD</name>